<evidence type="ECO:0000313" key="3">
    <source>
        <dbReference type="Proteomes" id="UP000029964"/>
    </source>
</evidence>
<keyword evidence="3" id="KW-1185">Reference proteome</keyword>
<proteinExistence type="predicted"/>
<dbReference type="Proteomes" id="UP000029964">
    <property type="component" value="Unassembled WGS sequence"/>
</dbReference>
<dbReference type="OrthoDB" id="4844401at2759"/>
<dbReference type="EMBL" id="JPKY01000036">
    <property type="protein sequence ID" value="KFH45166.1"/>
    <property type="molecule type" value="Genomic_DNA"/>
</dbReference>
<dbReference type="HOGENOM" id="CLU_117268_0_0_1"/>
<feature type="transmembrane region" description="Helical" evidence="1">
    <location>
        <begin position="128"/>
        <end position="158"/>
    </location>
</feature>
<feature type="transmembrane region" description="Helical" evidence="1">
    <location>
        <begin position="43"/>
        <end position="67"/>
    </location>
</feature>
<protein>
    <submittedName>
        <fullName evidence="2">Uncharacterized protein</fullName>
    </submittedName>
</protein>
<keyword evidence="1" id="KW-1133">Transmembrane helix</keyword>
<reference evidence="3" key="1">
    <citation type="journal article" date="2014" name="Genome Announc.">
        <title>Genome sequence and annotation of Acremonium chrysogenum, producer of the beta-lactam antibiotic cephalosporin C.</title>
        <authorList>
            <person name="Terfehr D."/>
            <person name="Dahlmann T.A."/>
            <person name="Specht T."/>
            <person name="Zadra I."/>
            <person name="Kuernsteiner H."/>
            <person name="Kueck U."/>
        </authorList>
    </citation>
    <scope>NUCLEOTIDE SEQUENCE [LARGE SCALE GENOMIC DNA]</scope>
    <source>
        <strain evidence="3">ATCC 11550 / CBS 779.69 / DSM 880 / IAM 14645 / JCM 23072 / IMI 49137</strain>
    </source>
</reference>
<comment type="caution">
    <text evidence="2">The sequence shown here is derived from an EMBL/GenBank/DDBJ whole genome shotgun (WGS) entry which is preliminary data.</text>
</comment>
<evidence type="ECO:0000313" key="2">
    <source>
        <dbReference type="EMBL" id="KFH45166.1"/>
    </source>
</evidence>
<dbReference type="AlphaFoldDB" id="A0A086T734"/>
<sequence length="159" mass="16881">MDRGALLTASRAKPHPYIPSPTELASQLGPTLGYVIHHHLPGVLGAVSVFLCLRAYYLLATATLLCAGRILLGGSGGGGGISSHKNGAVTTLGAVSVAMSGQIMYGTWESPVVKGLRRRFFHEFATFILGGGNALILMLFWPGWLVLAGTSCALWFLWR</sequence>
<organism evidence="2 3">
    <name type="scientific">Hapsidospora chrysogenum (strain ATCC 11550 / CBS 779.69 / DSM 880 / IAM 14645 / JCM 23072 / IMI 49137)</name>
    <name type="common">Acremonium chrysogenum</name>
    <dbReference type="NCBI Taxonomy" id="857340"/>
    <lineage>
        <taxon>Eukaryota</taxon>
        <taxon>Fungi</taxon>
        <taxon>Dikarya</taxon>
        <taxon>Ascomycota</taxon>
        <taxon>Pezizomycotina</taxon>
        <taxon>Sordariomycetes</taxon>
        <taxon>Hypocreomycetidae</taxon>
        <taxon>Hypocreales</taxon>
        <taxon>Bionectriaceae</taxon>
        <taxon>Hapsidospora</taxon>
    </lineage>
</organism>
<evidence type="ECO:0000256" key="1">
    <source>
        <dbReference type="SAM" id="Phobius"/>
    </source>
</evidence>
<accession>A0A086T734</accession>
<gene>
    <name evidence="2" type="ORF">ACRE_040440</name>
</gene>
<keyword evidence="1" id="KW-0472">Membrane</keyword>
<name>A0A086T734_HAPC1</name>
<keyword evidence="1" id="KW-0812">Transmembrane</keyword>